<comment type="similarity">
    <text evidence="18">Belongs to the phosphofructokinase type A (PFKA) family. ATP-dependent PFK group I subfamily. Eukaryotic two domain clade "E" sub-subfamily.</text>
</comment>
<dbReference type="Proteomes" id="UP000694417">
    <property type="component" value="Unplaced"/>
</dbReference>
<feature type="binding site" description="in other chain" evidence="17">
    <location>
        <begin position="173"/>
        <end position="175"/>
    </location>
    <ligand>
        <name>substrate</name>
        <note>ligand shared between dimeric partners</note>
    </ligand>
</feature>
<feature type="binding site" evidence="17">
    <location>
        <begin position="127"/>
        <end position="130"/>
    </location>
    <ligand>
        <name>ATP</name>
        <dbReference type="ChEBI" id="CHEBI:30616"/>
    </ligand>
</feature>
<dbReference type="GO" id="GO:0005945">
    <property type="term" value="C:6-phosphofructokinase complex"/>
    <property type="evidence" value="ECO:0007669"/>
    <property type="project" value="TreeGrafter"/>
</dbReference>
<feature type="binding site" description="in other chain" evidence="17">
    <location>
        <begin position="538"/>
        <end position="542"/>
    </location>
    <ligand>
        <name>beta-D-fructose 2,6-bisphosphate</name>
        <dbReference type="ChEBI" id="CHEBI:58579"/>
        <note>allosteric activator; ligand shared between dimeric partners</note>
    </ligand>
</feature>
<keyword evidence="9 17" id="KW-0418">Kinase</keyword>
<dbReference type="GO" id="GO:0061621">
    <property type="term" value="P:canonical glycolysis"/>
    <property type="evidence" value="ECO:0007669"/>
    <property type="project" value="TreeGrafter"/>
</dbReference>
<feature type="binding site" evidence="17">
    <location>
        <position position="665"/>
    </location>
    <ligand>
        <name>beta-D-fructose 2,6-bisphosphate</name>
        <dbReference type="ChEBI" id="CHEBI:58579"/>
        <note>allosteric activator; ligand shared between dimeric partners</note>
    </ligand>
</feature>
<dbReference type="GO" id="GO:0030388">
    <property type="term" value="P:fructose 1,6-bisphosphate metabolic process"/>
    <property type="evidence" value="ECO:0007669"/>
    <property type="project" value="TreeGrafter"/>
</dbReference>
<feature type="binding site" evidence="17">
    <location>
        <position position="576"/>
    </location>
    <ligand>
        <name>beta-D-fructose 2,6-bisphosphate</name>
        <dbReference type="ChEBI" id="CHEBI:58579"/>
        <note>allosteric activator; ligand shared between dimeric partners</note>
    </ligand>
</feature>
<keyword evidence="12" id="KW-0007">Acetylation</keyword>
<evidence type="ECO:0000256" key="3">
    <source>
        <dbReference type="ARBA" id="ARBA00022490"/>
    </source>
</evidence>
<dbReference type="GO" id="GO:0070095">
    <property type="term" value="F:fructose-6-phosphate binding"/>
    <property type="evidence" value="ECO:0007669"/>
    <property type="project" value="TreeGrafter"/>
</dbReference>
<keyword evidence="4 17" id="KW-0021">Allosteric enzyme</keyword>
<feature type="binding site" description="in other chain" evidence="17">
    <location>
        <begin position="671"/>
        <end position="674"/>
    </location>
    <ligand>
        <name>beta-D-fructose 2,6-bisphosphate</name>
        <dbReference type="ChEBI" id="CHEBI:58579"/>
        <note>allosteric activator; ligand shared between dimeric partners</note>
    </ligand>
</feature>
<dbReference type="GO" id="GO:0016020">
    <property type="term" value="C:membrane"/>
    <property type="evidence" value="ECO:0007669"/>
    <property type="project" value="TreeGrafter"/>
</dbReference>
<evidence type="ECO:0000256" key="15">
    <source>
        <dbReference type="ARBA" id="ARBA00048070"/>
    </source>
</evidence>
<sequence length="789" mass="85780">MASSVPSTPRGSFPRYLEHLSGSGKAIGVLTSGGDAQGMNAAVRAVVRMGIYVGAKVYFIYEGYQGMVDGGSNIVEAKWESVSSILQVGGTIIGSARCKAFHTREGRLQAAGNLVQRGITNLCVIGGDGSLTGANIFRKEWSELLEELAKNGKISEEAVTKYSYLNVVGMVGSIDNDFCGTDMTIGTDSALHRIMEVIDAIMTTAQSHQRTFVLEVMGRHCGYLALVSALACGADWVFLPESPPEEGWEENMCVKLSENRARKKRLNIIIVAEGAIDTQNQPISSQKIKDLVVKQLGFDTRVTILGHVQRGGTPSAFDRILASRMGVEAVVALLEATPETPACVVSLSGNQAVRLPLVECVQMTQDVQKAMDERRFKDAVRLRGRSFEGNLNIYKRLAIKLPDDQITKSNCNVAVINVGAPAAGMNAAVRSAVRVGIADGHKMLAIYDGFDGFAKGQIKEIGWSDVGGWTGQGGSILGTKRVLPGKFLKEIAEQIRAHSINALLIIGGFEAYSGAIMMANARDSHEEFCIPVCVLPATISNNVPGTDISIGSDTGLDAVVETCDRIKQSASGTKRRVFIIETMGGYCGYLANMGGLAAGADAAYIFEEPFDIRDLQSNVEHLTEKMKTSIQRGLVLRNENCSENYTTDFIYQLYSEEGKGVFDCRKNVLGHMQQGGVPSPFDRNFGTKISARAMQWITTKLKESYGKGKKCVSDDYICVLGISKRNVIFQPVADLKEETDFEHRIPKEQWWLKLRPLMKILAKYKASFDVSDSGQLEPVQDQNTQGEPA</sequence>
<dbReference type="GO" id="GO:0044877">
    <property type="term" value="F:protein-containing complex binding"/>
    <property type="evidence" value="ECO:0007669"/>
    <property type="project" value="Ensembl"/>
</dbReference>
<dbReference type="InterPro" id="IPR000023">
    <property type="entry name" value="Phosphofructokinase_dom"/>
</dbReference>
<reference evidence="20" key="2">
    <citation type="submission" date="2025-09" db="UniProtKB">
        <authorList>
            <consortium name="Ensembl"/>
        </authorList>
    </citation>
    <scope>IDENTIFICATION</scope>
</reference>
<feature type="binding site" description="in other chain" evidence="17">
    <location>
        <begin position="217"/>
        <end position="219"/>
    </location>
    <ligand>
        <name>substrate</name>
        <note>ligand shared between dimeric partners</note>
    </ligand>
</feature>
<feature type="binding site" description="in other chain" evidence="17">
    <location>
        <position position="273"/>
    </location>
    <ligand>
        <name>substrate</name>
        <note>ligand shared between dimeric partners</note>
    </ligand>
</feature>
<feature type="binding site" description="in other chain" evidence="17">
    <location>
        <begin position="307"/>
        <end position="310"/>
    </location>
    <ligand>
        <name>substrate</name>
        <note>ligand shared between dimeric partners</note>
    </ligand>
</feature>
<keyword evidence="5" id="KW-0597">Phosphoprotein</keyword>
<name>A0A8D2IBM7_UROPR</name>
<dbReference type="Gene3D" id="3.40.50.460">
    <property type="entry name" value="Phosphofructokinase domain"/>
    <property type="match status" value="2"/>
</dbReference>
<feature type="binding site" evidence="17">
    <location>
        <begin position="97"/>
        <end position="98"/>
    </location>
    <ligand>
        <name>ATP</name>
        <dbReference type="ChEBI" id="CHEBI:30616"/>
    </ligand>
</feature>
<feature type="binding site" evidence="17">
    <location>
        <position position="34"/>
    </location>
    <ligand>
        <name>ATP</name>
        <dbReference type="ChEBI" id="CHEBI:30616"/>
    </ligand>
</feature>
<comment type="caution">
    <text evidence="17">Lacks conserved residue(s) required for the propagation of feature annotation.</text>
</comment>
<keyword evidence="21" id="KW-1185">Reference proteome</keyword>
<feature type="binding site" evidence="17">
    <location>
        <position position="301"/>
    </location>
    <ligand>
        <name>substrate</name>
        <note>ligand shared between dimeric partners</note>
    </ligand>
</feature>
<dbReference type="PROSITE" id="PS00433">
    <property type="entry name" value="PHOSPHOFRUCTOKINASE"/>
    <property type="match status" value="2"/>
</dbReference>
<feature type="binding site" description="in other chain" evidence="17">
    <location>
        <position position="481"/>
    </location>
    <ligand>
        <name>beta-D-fructose 2,6-bisphosphate</name>
        <dbReference type="ChEBI" id="CHEBI:58579"/>
        <note>allosteric activator; ligand shared between dimeric partners</note>
    </ligand>
</feature>
<keyword evidence="14" id="KW-0325">Glycoprotein</keyword>
<comment type="cofactor">
    <cofactor evidence="1 17">
        <name>Mg(2+)</name>
        <dbReference type="ChEBI" id="CHEBI:18420"/>
    </cofactor>
</comment>
<dbReference type="Ensembl" id="ENSUPAT00010028717.1">
    <property type="protein sequence ID" value="ENSUPAP00010025242.1"/>
    <property type="gene ID" value="ENSUPAG00010019957.1"/>
</dbReference>
<keyword evidence="6 17" id="KW-0808">Transferase</keyword>
<dbReference type="FunFam" id="3.40.50.450:FF:000043">
    <property type="entry name" value="ATP-dependent 6-phosphofructokinase, platelet type"/>
    <property type="match status" value="1"/>
</dbReference>
<evidence type="ECO:0000256" key="9">
    <source>
        <dbReference type="ARBA" id="ARBA00022777"/>
    </source>
</evidence>
<evidence type="ECO:0000256" key="6">
    <source>
        <dbReference type="ARBA" id="ARBA00022679"/>
    </source>
</evidence>
<dbReference type="InterPro" id="IPR015912">
    <property type="entry name" value="Phosphofructokinase_CS"/>
</dbReference>
<evidence type="ECO:0000256" key="10">
    <source>
        <dbReference type="ARBA" id="ARBA00022840"/>
    </source>
</evidence>
<dbReference type="GO" id="GO:0048029">
    <property type="term" value="F:monosaccharide binding"/>
    <property type="evidence" value="ECO:0007669"/>
    <property type="project" value="TreeGrafter"/>
</dbReference>
<comment type="subcellular location">
    <subcellularLocation>
        <location evidence="17">Cytoplasm</location>
    </subcellularLocation>
</comment>
<comment type="catalytic activity">
    <reaction evidence="15 17 18">
        <text>beta-D-fructose 6-phosphate + ATP = beta-D-fructose 1,6-bisphosphate + ADP + H(+)</text>
        <dbReference type="Rhea" id="RHEA:16109"/>
        <dbReference type="ChEBI" id="CHEBI:15378"/>
        <dbReference type="ChEBI" id="CHEBI:30616"/>
        <dbReference type="ChEBI" id="CHEBI:32966"/>
        <dbReference type="ChEBI" id="CHEBI:57634"/>
        <dbReference type="ChEBI" id="CHEBI:456216"/>
        <dbReference type="EC" id="2.7.1.11"/>
    </reaction>
</comment>
<dbReference type="InterPro" id="IPR022953">
    <property type="entry name" value="ATP_PFK"/>
</dbReference>
<keyword evidence="3 17" id="KW-0963">Cytoplasm</keyword>
<feature type="binding site" description="in other chain" evidence="17">
    <location>
        <position position="639"/>
    </location>
    <ligand>
        <name>beta-D-fructose 2,6-bisphosphate</name>
        <dbReference type="ChEBI" id="CHEBI:58579"/>
        <note>allosteric activator; ligand shared between dimeric partners</note>
    </ligand>
</feature>
<evidence type="ECO:0000256" key="12">
    <source>
        <dbReference type="ARBA" id="ARBA00022990"/>
    </source>
</evidence>
<dbReference type="HAMAP" id="MF_03184">
    <property type="entry name" value="Phosphofructokinase_I_E"/>
    <property type="match status" value="1"/>
</dbReference>
<dbReference type="GO" id="GO:1990830">
    <property type="term" value="P:cellular response to leukemia inhibitory factor"/>
    <property type="evidence" value="ECO:0007669"/>
    <property type="project" value="Ensembl"/>
</dbReference>
<gene>
    <name evidence="20" type="primary">PFKP</name>
</gene>
<dbReference type="GO" id="GO:0003872">
    <property type="term" value="F:6-phosphofructokinase activity"/>
    <property type="evidence" value="ECO:0007669"/>
    <property type="project" value="UniProtKB-UniRule"/>
</dbReference>
<dbReference type="GO" id="GO:0005524">
    <property type="term" value="F:ATP binding"/>
    <property type="evidence" value="ECO:0007669"/>
    <property type="project" value="UniProtKB-KW"/>
</dbReference>
<feature type="domain" description="Phosphofructokinase" evidence="19">
    <location>
        <begin position="412"/>
        <end position="697"/>
    </location>
</feature>
<reference evidence="20" key="1">
    <citation type="submission" date="2025-08" db="UniProtKB">
        <authorList>
            <consortium name="Ensembl"/>
        </authorList>
    </citation>
    <scope>IDENTIFICATION</scope>
</reference>
<evidence type="ECO:0000256" key="2">
    <source>
        <dbReference type="ARBA" id="ARBA00004679"/>
    </source>
</evidence>
<dbReference type="Gene3D" id="3.40.50.450">
    <property type="match status" value="2"/>
</dbReference>
<dbReference type="GO" id="GO:0042802">
    <property type="term" value="F:identical protein binding"/>
    <property type="evidence" value="ECO:0007669"/>
    <property type="project" value="TreeGrafter"/>
</dbReference>
<dbReference type="FunFam" id="3.40.50.460:FF:000001">
    <property type="entry name" value="ATP-dependent 6-phosphofructokinase"/>
    <property type="match status" value="1"/>
</dbReference>
<keyword evidence="11 17" id="KW-0460">Magnesium</keyword>
<dbReference type="InterPro" id="IPR035966">
    <property type="entry name" value="PKF_sf"/>
</dbReference>
<proteinExistence type="inferred from homology"/>
<evidence type="ECO:0000256" key="14">
    <source>
        <dbReference type="ARBA" id="ARBA00023180"/>
    </source>
</evidence>
<comment type="activity regulation">
    <text evidence="17">Allosterically activated by ADP, AMP, or fructose 2,6-bisphosphate, and allosterically inhibited by ATP or citrate.</text>
</comment>
<feature type="region of interest" description="C-terminal regulatory PFK domain 2" evidence="17">
    <location>
        <begin position="412"/>
        <end position="789"/>
    </location>
</feature>
<dbReference type="PANTHER" id="PTHR13697:SF5">
    <property type="entry name" value="ATP-DEPENDENT 6-PHOSPHOFRUCTOKINASE, PLATELET TYPE"/>
    <property type="match status" value="1"/>
</dbReference>
<evidence type="ECO:0000256" key="13">
    <source>
        <dbReference type="ARBA" id="ARBA00023152"/>
    </source>
</evidence>
<evidence type="ECO:0000313" key="20">
    <source>
        <dbReference type="Ensembl" id="ENSUPAP00010025242.1"/>
    </source>
</evidence>
<evidence type="ECO:0000256" key="17">
    <source>
        <dbReference type="HAMAP-Rule" id="MF_03184"/>
    </source>
</evidence>
<keyword evidence="8 17" id="KW-0547">Nucleotide-binding</keyword>
<comment type="subunit">
    <text evidence="16">Homo- and heterotetramers. Phosphofructokinase (PFK) enzyme functions as a tetramer composed of different combinations of 3 types of subunits, called PFKM (M), PFKL (L) and PFKP (P). The composition of the PFK tetramer differs according to the tissue type it is present in. The kinetic and regulatory properties of the tetrameric enzyme are dependent on the subunit composition, hence can vary across tissues. Interacts with ATG4B; promoting phosphorylation of ATG4B.</text>
</comment>
<comment type="pathway">
    <text evidence="2 17 18">Carbohydrate degradation; glycolysis; D-glyceraldehyde 3-phosphate and glycerone phosphate from D-glucose: step 3/4.</text>
</comment>
<feature type="binding site" evidence="17">
    <location>
        <position position="210"/>
    </location>
    <ligand>
        <name>substrate</name>
        <note>ligand shared between dimeric partners</note>
    </ligand>
</feature>
<keyword evidence="7 17" id="KW-0479">Metal-binding</keyword>
<dbReference type="PRINTS" id="PR00476">
    <property type="entry name" value="PHFRCTKINASE"/>
</dbReference>
<comment type="similarity">
    <text evidence="17">Belongs to the phosphofructokinase type A (PFKA) family. ATP-dependent PFK group I subfamily. Eukaryotic two domain clade 'E' sub-subfamily.</text>
</comment>
<dbReference type="SUPFAM" id="SSF53784">
    <property type="entry name" value="Phosphofructokinase"/>
    <property type="match status" value="2"/>
</dbReference>
<keyword evidence="10 17" id="KW-0067">ATP-binding</keyword>
<accession>A0A8D2IBM7</accession>
<dbReference type="NCBIfam" id="TIGR02478">
    <property type="entry name" value="6PF1K_euk"/>
    <property type="match status" value="1"/>
</dbReference>
<evidence type="ECO:0000256" key="8">
    <source>
        <dbReference type="ARBA" id="ARBA00022741"/>
    </source>
</evidence>
<dbReference type="GeneTree" id="ENSGT00940000155002"/>
<dbReference type="FunFam" id="3.40.50.450:FF:000064">
    <property type="entry name" value="Phosphofructokinase, platelet b"/>
    <property type="match status" value="1"/>
</dbReference>
<evidence type="ECO:0000256" key="18">
    <source>
        <dbReference type="PIRNR" id="PIRNR000533"/>
    </source>
</evidence>
<evidence type="ECO:0000313" key="21">
    <source>
        <dbReference type="Proteomes" id="UP000694417"/>
    </source>
</evidence>
<feature type="region of interest" description="N-terminal catalytic PFK domain 1" evidence="17">
    <location>
        <begin position="1"/>
        <end position="399"/>
    </location>
</feature>
<evidence type="ECO:0000256" key="4">
    <source>
        <dbReference type="ARBA" id="ARBA00022533"/>
    </source>
</evidence>
<dbReference type="UniPathway" id="UPA00109">
    <property type="reaction ID" value="UER00182"/>
</dbReference>
<evidence type="ECO:0000256" key="5">
    <source>
        <dbReference type="ARBA" id="ARBA00022553"/>
    </source>
</evidence>
<protein>
    <recommendedName>
        <fullName evidence="17">ATP-dependent 6-phosphofructokinase</fullName>
        <shortName evidence="17">ATP-PFK</shortName>
        <shortName evidence="17">Phosphofructokinase</shortName>
        <ecNumber evidence="17">2.7.1.11</ecNumber>
    </recommendedName>
    <alternativeName>
        <fullName evidence="17">Phosphohexokinase</fullName>
    </alternativeName>
</protein>
<organism evidence="20 21">
    <name type="scientific">Urocitellus parryii</name>
    <name type="common">Arctic ground squirrel</name>
    <name type="synonym">Spermophilus parryii</name>
    <dbReference type="NCBI Taxonomy" id="9999"/>
    <lineage>
        <taxon>Eukaryota</taxon>
        <taxon>Metazoa</taxon>
        <taxon>Chordata</taxon>
        <taxon>Craniata</taxon>
        <taxon>Vertebrata</taxon>
        <taxon>Euteleostomi</taxon>
        <taxon>Mammalia</taxon>
        <taxon>Eutheria</taxon>
        <taxon>Euarchontoglires</taxon>
        <taxon>Glires</taxon>
        <taxon>Rodentia</taxon>
        <taxon>Sciuromorpha</taxon>
        <taxon>Sciuridae</taxon>
        <taxon>Xerinae</taxon>
        <taxon>Marmotini</taxon>
        <taxon>Urocitellus</taxon>
    </lineage>
</organism>
<comment type="function">
    <text evidence="17">Catalyzes the phosphorylation of D-fructose 6-phosphate to fructose 1,6-bisphosphate by ATP, the first committing step of glycolysis.</text>
</comment>
<dbReference type="InterPro" id="IPR041914">
    <property type="entry name" value="PFK_vert-type"/>
</dbReference>
<dbReference type="FunFam" id="3.40.50.460:FF:000003">
    <property type="entry name" value="ATP-dependent 6-phosphofructokinase"/>
    <property type="match status" value="1"/>
</dbReference>
<dbReference type="GO" id="GO:0046872">
    <property type="term" value="F:metal ion binding"/>
    <property type="evidence" value="ECO:0007669"/>
    <property type="project" value="UniProtKB-KW"/>
</dbReference>
<dbReference type="CDD" id="cd00764">
    <property type="entry name" value="Eukaryotic_PFK"/>
    <property type="match status" value="1"/>
</dbReference>
<feature type="domain" description="Phosphofructokinase" evidence="19">
    <location>
        <begin position="27"/>
        <end position="332"/>
    </location>
</feature>
<feature type="binding site" description="in other chain" evidence="17">
    <location>
        <position position="744"/>
    </location>
    <ligand>
        <name>beta-D-fructose 2,6-bisphosphate</name>
        <dbReference type="ChEBI" id="CHEBI:58579"/>
        <note>allosteric activator; ligand shared between dimeric partners</note>
    </ligand>
</feature>
<evidence type="ECO:0000256" key="7">
    <source>
        <dbReference type="ARBA" id="ARBA00022723"/>
    </source>
</evidence>
<feature type="binding site" evidence="17">
    <location>
        <position position="128"/>
    </location>
    <ligand>
        <name>Mg(2+)</name>
        <dbReference type="ChEBI" id="CHEBI:18420"/>
        <note>catalytic</note>
    </ligand>
</feature>
<feature type="binding site" description="in other chain" evidence="17">
    <location>
        <begin position="583"/>
        <end position="585"/>
    </location>
    <ligand>
        <name>beta-D-fructose 2,6-bisphosphate</name>
        <dbReference type="ChEBI" id="CHEBI:58579"/>
        <note>allosteric activator; ligand shared between dimeric partners</note>
    </ligand>
</feature>
<dbReference type="Pfam" id="PF00365">
    <property type="entry name" value="PFK"/>
    <property type="match status" value="2"/>
</dbReference>
<keyword evidence="13 17" id="KW-0324">Glycolysis</keyword>
<dbReference type="InterPro" id="IPR009161">
    <property type="entry name" value="6-Pfructokinase_euk"/>
</dbReference>
<evidence type="ECO:0000256" key="11">
    <source>
        <dbReference type="ARBA" id="ARBA00022842"/>
    </source>
</evidence>
<dbReference type="GO" id="GO:0016208">
    <property type="term" value="F:AMP binding"/>
    <property type="evidence" value="ECO:0007669"/>
    <property type="project" value="TreeGrafter"/>
</dbReference>
<dbReference type="PIRSF" id="PIRSF000533">
    <property type="entry name" value="ATP_PFK_euk"/>
    <property type="match status" value="1"/>
</dbReference>
<dbReference type="PANTHER" id="PTHR13697">
    <property type="entry name" value="PHOSPHOFRUCTOKINASE"/>
    <property type="match status" value="1"/>
</dbReference>
<dbReference type="EC" id="2.7.1.11" evidence="17"/>
<dbReference type="GO" id="GO:0006002">
    <property type="term" value="P:fructose 6-phosphate metabolic process"/>
    <property type="evidence" value="ECO:0007669"/>
    <property type="project" value="InterPro"/>
</dbReference>
<dbReference type="AlphaFoldDB" id="A0A8D2IBM7"/>
<evidence type="ECO:0000259" key="19">
    <source>
        <dbReference type="Pfam" id="PF00365"/>
    </source>
</evidence>
<evidence type="ECO:0000256" key="1">
    <source>
        <dbReference type="ARBA" id="ARBA00001946"/>
    </source>
</evidence>
<evidence type="ECO:0000256" key="16">
    <source>
        <dbReference type="ARBA" id="ARBA00062755"/>
    </source>
</evidence>
<feature type="active site" description="Proton acceptor" evidence="17">
    <location>
        <position position="175"/>
    </location>
</feature>